<name>A0ABM0KF31_MICOH</name>
<dbReference type="PROSITE" id="PS50835">
    <property type="entry name" value="IG_LIKE"/>
    <property type="match status" value="1"/>
</dbReference>
<dbReference type="SUPFAM" id="SSF48726">
    <property type="entry name" value="Immunoglobulin"/>
    <property type="match status" value="1"/>
</dbReference>
<evidence type="ECO:0000256" key="9">
    <source>
        <dbReference type="SAM" id="Phobius"/>
    </source>
</evidence>
<comment type="subcellular location">
    <subcellularLocation>
        <location evidence="1">Membrane</location>
        <topology evidence="1">Single-pass membrane protein</topology>
    </subcellularLocation>
</comment>
<evidence type="ECO:0000256" key="3">
    <source>
        <dbReference type="ARBA" id="ARBA00022729"/>
    </source>
</evidence>
<dbReference type="InterPro" id="IPR033321">
    <property type="entry name" value="CD200_Ig_V_dom"/>
</dbReference>
<dbReference type="PANTHER" id="PTHR46841">
    <property type="entry name" value="OX-2 MEMBRANE GLYCOPROTEIN"/>
    <property type="match status" value="1"/>
</dbReference>
<accession>A0ABM0KF31</accession>
<feature type="signal peptide" evidence="10">
    <location>
        <begin position="1"/>
        <end position="23"/>
    </location>
</feature>
<organism evidence="12 13">
    <name type="scientific">Microtus ochrogaster</name>
    <name type="common">Prairie vole</name>
    <dbReference type="NCBI Taxonomy" id="79684"/>
    <lineage>
        <taxon>Eukaryota</taxon>
        <taxon>Metazoa</taxon>
        <taxon>Chordata</taxon>
        <taxon>Craniata</taxon>
        <taxon>Vertebrata</taxon>
        <taxon>Euteleostomi</taxon>
        <taxon>Mammalia</taxon>
        <taxon>Eutheria</taxon>
        <taxon>Euarchontoglires</taxon>
        <taxon>Glires</taxon>
        <taxon>Rodentia</taxon>
        <taxon>Myomorpha</taxon>
        <taxon>Muroidea</taxon>
        <taxon>Cricetidae</taxon>
        <taxon>Arvicolinae</taxon>
        <taxon>Microtus</taxon>
    </lineage>
</organism>
<evidence type="ECO:0000313" key="12">
    <source>
        <dbReference type="Proteomes" id="UP000694915"/>
    </source>
</evidence>
<evidence type="ECO:0000256" key="2">
    <source>
        <dbReference type="ARBA" id="ARBA00022692"/>
    </source>
</evidence>
<dbReference type="InterPro" id="IPR047164">
    <property type="entry name" value="OX2G-like"/>
</dbReference>
<dbReference type="InterPro" id="IPR013783">
    <property type="entry name" value="Ig-like_fold"/>
</dbReference>
<evidence type="ECO:0000256" key="5">
    <source>
        <dbReference type="ARBA" id="ARBA00023136"/>
    </source>
</evidence>
<feature type="transmembrane region" description="Helical" evidence="9">
    <location>
        <begin position="247"/>
        <end position="267"/>
    </location>
</feature>
<evidence type="ECO:0000256" key="7">
    <source>
        <dbReference type="ARBA" id="ARBA00023180"/>
    </source>
</evidence>
<keyword evidence="4 9" id="KW-1133">Transmembrane helix</keyword>
<reference evidence="13" key="1">
    <citation type="submission" date="2025-08" db="UniProtKB">
        <authorList>
            <consortium name="RefSeq"/>
        </authorList>
    </citation>
    <scope>IDENTIFICATION</scope>
</reference>
<dbReference type="Pfam" id="PF07686">
    <property type="entry name" value="V-set"/>
    <property type="match status" value="1"/>
</dbReference>
<dbReference type="CDD" id="cd05846">
    <property type="entry name" value="IgV_1_MRC-OX-2_like"/>
    <property type="match status" value="1"/>
</dbReference>
<keyword evidence="8" id="KW-0393">Immunoglobulin domain</keyword>
<evidence type="ECO:0000259" key="11">
    <source>
        <dbReference type="PROSITE" id="PS50835"/>
    </source>
</evidence>
<keyword evidence="3 10" id="KW-0732">Signal</keyword>
<dbReference type="Proteomes" id="UP000694915">
    <property type="component" value="Chromosome 2"/>
</dbReference>
<gene>
    <name evidence="13" type="primary">LOC101993096</name>
</gene>
<dbReference type="InterPro" id="IPR036179">
    <property type="entry name" value="Ig-like_dom_sf"/>
</dbReference>
<dbReference type="GeneID" id="101993096"/>
<proteinExistence type="predicted"/>
<keyword evidence="6" id="KW-1015">Disulfide bond</keyword>
<evidence type="ECO:0000256" key="1">
    <source>
        <dbReference type="ARBA" id="ARBA00004167"/>
    </source>
</evidence>
<dbReference type="SMART" id="SM00409">
    <property type="entry name" value="IG"/>
    <property type="match status" value="1"/>
</dbReference>
<dbReference type="InterPro" id="IPR007110">
    <property type="entry name" value="Ig-like_dom"/>
</dbReference>
<dbReference type="PANTHER" id="PTHR46841:SF10">
    <property type="entry name" value="CD200 MOLECULE LIKE 1-RELATED"/>
    <property type="match status" value="1"/>
</dbReference>
<dbReference type="RefSeq" id="XP_005345179.1">
    <property type="nucleotide sequence ID" value="XM_005345122.1"/>
</dbReference>
<keyword evidence="5 9" id="KW-0472">Membrane</keyword>
<keyword evidence="2 9" id="KW-0812">Transmembrane</keyword>
<feature type="chain" id="PRO_5045509422" evidence="10">
    <location>
        <begin position="24"/>
        <end position="352"/>
    </location>
</feature>
<evidence type="ECO:0000256" key="8">
    <source>
        <dbReference type="ARBA" id="ARBA00023319"/>
    </source>
</evidence>
<evidence type="ECO:0000313" key="13">
    <source>
        <dbReference type="RefSeq" id="XP_005345179.1"/>
    </source>
</evidence>
<dbReference type="Gene3D" id="2.60.40.10">
    <property type="entry name" value="Immunoglobulins"/>
    <property type="match status" value="2"/>
</dbReference>
<evidence type="ECO:0000256" key="6">
    <source>
        <dbReference type="ARBA" id="ARBA00023157"/>
    </source>
</evidence>
<dbReference type="SMART" id="SM00406">
    <property type="entry name" value="IGv"/>
    <property type="match status" value="1"/>
</dbReference>
<protein>
    <submittedName>
        <fullName evidence="13">OX-2 membrane glycoprotein-like</fullName>
    </submittedName>
</protein>
<keyword evidence="12" id="KW-1185">Reference proteome</keyword>
<feature type="domain" description="Ig-like" evidence="11">
    <location>
        <begin position="38"/>
        <end position="115"/>
    </location>
</feature>
<sequence>MNFSLHCLLHLSVLHICTRESESSLRIKHNNYERAILGRNVTIFCNLTSLANVEQVTWQKVQGPLLQNIGTYSHKYGENIIPPYVNRLHCKILEPNASFITIQKVTFEDEACYKCLFNTFPYGSHGGQTCLNVLTVSELATELHPVPGSEDLLSLHCSAVGKPAPGISIYPSQALVSMREEYFTKNPNSTVTISKINNISLKTVRSLGLQHLVVSMTHPLGYEEKIVPLPVKQEGTRNHVSNWKKTAIVFIVLFSVSCIILGTFLYINLKNKRPTTLEEAYNSTGGYAGTKVFSHTNRITKFVVWKAFIKDKRKFKAIALLSKFSLLLARPPSSCTMDCNLAPSTAAERNEE</sequence>
<dbReference type="InterPro" id="IPR003599">
    <property type="entry name" value="Ig_sub"/>
</dbReference>
<dbReference type="InterPro" id="IPR013106">
    <property type="entry name" value="Ig_V-set"/>
</dbReference>
<evidence type="ECO:0000256" key="10">
    <source>
        <dbReference type="SAM" id="SignalP"/>
    </source>
</evidence>
<keyword evidence="7" id="KW-0325">Glycoprotein</keyword>
<evidence type="ECO:0000256" key="4">
    <source>
        <dbReference type="ARBA" id="ARBA00022989"/>
    </source>
</evidence>